<organism evidence="1">
    <name type="scientific">Kuenenia stuttgartiensis</name>
    <dbReference type="NCBI Taxonomy" id="174633"/>
    <lineage>
        <taxon>Bacteria</taxon>
        <taxon>Pseudomonadati</taxon>
        <taxon>Planctomycetota</taxon>
        <taxon>Candidatus Brocadiia</taxon>
        <taxon>Candidatus Brocadiales</taxon>
        <taxon>Candidatus Brocadiaceae</taxon>
        <taxon>Candidatus Kuenenia</taxon>
    </lineage>
</organism>
<protein>
    <submittedName>
        <fullName evidence="1">Uncharacterized protein</fullName>
    </submittedName>
</protein>
<reference evidence="1" key="1">
    <citation type="journal article" date="2006" name="Nature">
        <title>Deciphering the evolution and metabolism of an anammox bacterium from a community genome.</title>
        <authorList>
            <person name="Strous M."/>
            <person name="Pelletier E."/>
            <person name="Mangenot S."/>
            <person name="Rattei T."/>
            <person name="Lehner A."/>
            <person name="Taylor M.W."/>
            <person name="Horn M."/>
            <person name="Daims H."/>
            <person name="Bartol-Mavel D."/>
            <person name="Wincker P."/>
            <person name="Barbe V."/>
            <person name="Fonknechten N."/>
            <person name="Vallenet D."/>
            <person name="Segurens B."/>
            <person name="Schenowitz-Truong C."/>
            <person name="Medigue C."/>
            <person name="Collingro A."/>
            <person name="Snel B."/>
            <person name="Dutilh B.E."/>
            <person name="OpDenCamp H.J.M."/>
            <person name="vanDerDrift C."/>
            <person name="Cirpus I."/>
            <person name="vanDePas-Schoonen K.T."/>
            <person name="Harhangi H.R."/>
            <person name="vanNiftrik L."/>
            <person name="Schmid M."/>
            <person name="Keltjens J."/>
            <person name="vanDeVossenberg J."/>
            <person name="Kartal B."/>
            <person name="Meier H."/>
            <person name="Frishman D."/>
            <person name="Huynen M.A."/>
            <person name="Mewes H."/>
            <person name="Weissenbach J."/>
            <person name="Jetten M.S.M."/>
            <person name="Wagner M."/>
            <person name="LePaslier D."/>
        </authorList>
    </citation>
    <scope>NUCLEOTIDE SEQUENCE</scope>
</reference>
<name>Q1Q7C8_KUEST</name>
<evidence type="ECO:0000313" key="1">
    <source>
        <dbReference type="EMBL" id="CAJ73473.1"/>
    </source>
</evidence>
<proteinExistence type="predicted"/>
<gene>
    <name evidence="1" type="ORF">kuste2723</name>
</gene>
<sequence length="51" mass="5682">MLAGFPPVPPYLRHILITCPSSNRACDFPAHGFPTAFLSFHRLSELKNIIS</sequence>
<reference evidence="1" key="2">
    <citation type="submission" date="2006-01" db="EMBL/GenBank/DDBJ databases">
        <authorList>
            <person name="Genoscope"/>
        </authorList>
    </citation>
    <scope>NUCLEOTIDE SEQUENCE</scope>
</reference>
<dbReference type="AlphaFoldDB" id="Q1Q7C8"/>
<accession>Q1Q7C8</accession>
<dbReference type="EMBL" id="CT573071">
    <property type="protein sequence ID" value="CAJ73473.1"/>
    <property type="molecule type" value="Genomic_DNA"/>
</dbReference>